<proteinExistence type="predicted"/>
<keyword evidence="1" id="KW-0812">Transmembrane</keyword>
<evidence type="ECO:0000313" key="2">
    <source>
        <dbReference type="EMBL" id="CAG6636756.1"/>
    </source>
</evidence>
<feature type="transmembrane region" description="Helical" evidence="1">
    <location>
        <begin position="41"/>
        <end position="64"/>
    </location>
</feature>
<name>A0A8D8QR90_9HEMI</name>
<dbReference type="AlphaFoldDB" id="A0A8D8QR90"/>
<dbReference type="EMBL" id="HBUF01095590">
    <property type="protein sequence ID" value="CAG6636756.1"/>
    <property type="molecule type" value="Transcribed_RNA"/>
</dbReference>
<keyword evidence="1" id="KW-1133">Transmembrane helix</keyword>
<feature type="transmembrane region" description="Helical" evidence="1">
    <location>
        <begin position="12"/>
        <end position="35"/>
    </location>
</feature>
<keyword evidence="1" id="KW-0472">Membrane</keyword>
<sequence>MLSVSLSLFLPLIFFLFYFITVILSCVFVFLSFLLSPLLLSFFSLLLPIVAPKYVLLGFLRYAFLKTHTYYLRVRNQRLRYSSCNLGPAVIVSLLYPSENIGEFRNIGTYNIQLS</sequence>
<evidence type="ECO:0000256" key="1">
    <source>
        <dbReference type="SAM" id="Phobius"/>
    </source>
</evidence>
<protein>
    <submittedName>
        <fullName evidence="2">Uncharacterized protein</fullName>
    </submittedName>
</protein>
<organism evidence="2">
    <name type="scientific">Cacopsylla melanoneura</name>
    <dbReference type="NCBI Taxonomy" id="428564"/>
    <lineage>
        <taxon>Eukaryota</taxon>
        <taxon>Metazoa</taxon>
        <taxon>Ecdysozoa</taxon>
        <taxon>Arthropoda</taxon>
        <taxon>Hexapoda</taxon>
        <taxon>Insecta</taxon>
        <taxon>Pterygota</taxon>
        <taxon>Neoptera</taxon>
        <taxon>Paraneoptera</taxon>
        <taxon>Hemiptera</taxon>
        <taxon>Sternorrhyncha</taxon>
        <taxon>Psylloidea</taxon>
        <taxon>Psyllidae</taxon>
        <taxon>Psyllinae</taxon>
        <taxon>Cacopsylla</taxon>
    </lineage>
</organism>
<accession>A0A8D8QR90</accession>
<reference evidence="2" key="1">
    <citation type="submission" date="2021-05" db="EMBL/GenBank/DDBJ databases">
        <authorList>
            <person name="Alioto T."/>
            <person name="Alioto T."/>
            <person name="Gomez Garrido J."/>
        </authorList>
    </citation>
    <scope>NUCLEOTIDE SEQUENCE</scope>
</reference>